<evidence type="ECO:0000256" key="1">
    <source>
        <dbReference type="ARBA" id="ARBA00022801"/>
    </source>
</evidence>
<reference evidence="7 8" key="1">
    <citation type="submission" date="2021-06" db="EMBL/GenBank/DDBJ databases">
        <authorList>
            <person name="Sun Q."/>
            <person name="Li D."/>
        </authorList>
    </citation>
    <scope>NUCLEOTIDE SEQUENCE [LARGE SCALE GENOMIC DNA]</scope>
    <source>
        <strain evidence="7 8">MSJ-40</strain>
    </source>
</reference>
<dbReference type="Proteomes" id="UP000749471">
    <property type="component" value="Unassembled WGS sequence"/>
</dbReference>
<accession>A0ABS6E4K4</accession>
<dbReference type="Pfam" id="PF01229">
    <property type="entry name" value="Glyco_hydro_39"/>
    <property type="match status" value="2"/>
</dbReference>
<dbReference type="Pfam" id="PF02311">
    <property type="entry name" value="AraC_binding"/>
    <property type="match status" value="1"/>
</dbReference>
<dbReference type="PROSITE" id="PS01124">
    <property type="entry name" value="HTH_ARAC_FAMILY_2"/>
    <property type="match status" value="1"/>
</dbReference>
<dbReference type="CDD" id="cd02208">
    <property type="entry name" value="cupin_RmlC-like"/>
    <property type="match status" value="1"/>
</dbReference>
<dbReference type="PANTHER" id="PTHR43280">
    <property type="entry name" value="ARAC-FAMILY TRANSCRIPTIONAL REGULATOR"/>
    <property type="match status" value="1"/>
</dbReference>
<evidence type="ECO:0000256" key="5">
    <source>
        <dbReference type="ARBA" id="ARBA00023295"/>
    </source>
</evidence>
<dbReference type="InterPro" id="IPR018060">
    <property type="entry name" value="HTH_AraC"/>
</dbReference>
<keyword evidence="4" id="KW-0804">Transcription</keyword>
<dbReference type="PANTHER" id="PTHR43280:SF2">
    <property type="entry name" value="HTH-TYPE TRANSCRIPTIONAL REGULATOR EXSA"/>
    <property type="match status" value="1"/>
</dbReference>
<keyword evidence="8" id="KW-1185">Reference proteome</keyword>
<dbReference type="InterPro" id="IPR049165">
    <property type="entry name" value="GH39_as"/>
</dbReference>
<dbReference type="SMART" id="SM00342">
    <property type="entry name" value="HTH_ARAC"/>
    <property type="match status" value="1"/>
</dbReference>
<protein>
    <submittedName>
        <fullName evidence="7">Helix-turn-helix domain-containing protein</fullName>
    </submittedName>
</protein>
<keyword evidence="2" id="KW-0805">Transcription regulation</keyword>
<evidence type="ECO:0000259" key="6">
    <source>
        <dbReference type="PROSITE" id="PS01124"/>
    </source>
</evidence>
<evidence type="ECO:0000256" key="4">
    <source>
        <dbReference type="ARBA" id="ARBA00023163"/>
    </source>
</evidence>
<dbReference type="InterPro" id="IPR018062">
    <property type="entry name" value="HTH_AraC-typ_CS"/>
</dbReference>
<feature type="domain" description="HTH araC/xylS-type" evidence="6">
    <location>
        <begin position="151"/>
        <end position="249"/>
    </location>
</feature>
<name>A0ABS6E4K4_9FIRM</name>
<evidence type="ECO:0000313" key="8">
    <source>
        <dbReference type="Proteomes" id="UP000749471"/>
    </source>
</evidence>
<keyword evidence="5" id="KW-0326">Glycosidase</keyword>
<keyword evidence="1" id="KW-0378">Hydrolase</keyword>
<dbReference type="EMBL" id="JAHLPM010000005">
    <property type="protein sequence ID" value="MBU5437842.1"/>
    <property type="molecule type" value="Genomic_DNA"/>
</dbReference>
<dbReference type="PROSITE" id="PS01027">
    <property type="entry name" value="GLYCOSYL_HYDROL_F39"/>
    <property type="match status" value="1"/>
</dbReference>
<comment type="caution">
    <text evidence="7">The sequence shown here is derived from an EMBL/GenBank/DDBJ whole genome shotgun (WGS) entry which is preliminary data.</text>
</comment>
<dbReference type="InterPro" id="IPR003313">
    <property type="entry name" value="AraC-bd"/>
</dbReference>
<sequence length="828" mass="97919">MHWHGEIEIILVLQGTINIRVGNERFLLEENDLILINKNEVHNTSKTKEDNMLLVLQINPEYYSSYYPRFNKMIFNCKSFLYGKEEQKSFDMIRHHLAKIVWELNKKREGYQLIIGAEAHLLAAFLVNNFDHTFIEDEKSVSMNKDIVRLQSIINYINRNMERRITLQEIADNEQLSVYYLSHFIKKNMGMSFQEYLNNIRLDKTVNLLLNSDKTITEISYESGFASTKSLNKLFKDVYDCSPSEYRKAYGNIVYNENKDRNEDSNKKKSRTYLDVDRKAAFKRLFSYLKGLDNEVQDENTFSTTKDVISVDVRNEGVNYKPYWKKLITYSRAVEGLRKGWQNQFEELQNDIGFEYIRFHSIFSDDMMVYNLSEEGHIIYNWSYVDELLDYFKKVNIKPFIELGFMPSEIKSLDETVFWWRANISQPRDIKLWTDLVVEFIKHCINRYGLKEVETWYFEVWNEPDLEYFFWIGGKEAYFKFYEATAWAVKSVSNKLKVGGPSITHQAISDSTWLEDFLIYCNKNDVPLDFVSLHIYSESYSSKEKVQDIMLRAKQGESQQELMAEWREMQRIYFGKDHTYDTLNSANDKINRLLSYNTELHITEWNASSYSRNLIHDTCFMSTFIISNILKSINIVDSIGYWTFTDIMEEAKAGISPFHGGFGLINNNGLKKPSYFAYYFLSKLGEKIIEQNEEYIITKSGEDIQILVYNHTYFDDLFLNGDTSALTNTERYLVYEEKAEREVEININGISGKYKITRYQLNREYGSVFDEWIKMGTPENMTQEELNYLKGKAYPKITVEYLNLDEYYKEKLYIPVHGIELMTLEKKL</sequence>
<dbReference type="Pfam" id="PF12833">
    <property type="entry name" value="HTH_18"/>
    <property type="match status" value="1"/>
</dbReference>
<proteinExistence type="predicted"/>
<evidence type="ECO:0000256" key="3">
    <source>
        <dbReference type="ARBA" id="ARBA00023125"/>
    </source>
</evidence>
<evidence type="ECO:0000256" key="2">
    <source>
        <dbReference type="ARBA" id="ARBA00023015"/>
    </source>
</evidence>
<dbReference type="PROSITE" id="PS00041">
    <property type="entry name" value="HTH_ARAC_FAMILY_1"/>
    <property type="match status" value="1"/>
</dbReference>
<evidence type="ECO:0000313" key="7">
    <source>
        <dbReference type="EMBL" id="MBU5437842.1"/>
    </source>
</evidence>
<dbReference type="InterPro" id="IPR049166">
    <property type="entry name" value="GH39_cat"/>
</dbReference>
<organism evidence="7 8">
    <name type="scientific">Tissierella simiarum</name>
    <dbReference type="NCBI Taxonomy" id="2841534"/>
    <lineage>
        <taxon>Bacteria</taxon>
        <taxon>Bacillati</taxon>
        <taxon>Bacillota</taxon>
        <taxon>Tissierellia</taxon>
        <taxon>Tissierellales</taxon>
        <taxon>Tissierellaceae</taxon>
        <taxon>Tissierella</taxon>
    </lineage>
</organism>
<gene>
    <name evidence="7" type="ORF">KQI42_07470</name>
</gene>
<keyword evidence="3" id="KW-0238">DNA-binding</keyword>